<accession>A0A158I9I3</accession>
<keyword evidence="3" id="KW-1185">Reference proteome</keyword>
<reference evidence="2" key="1">
    <citation type="submission" date="2016-01" db="EMBL/GenBank/DDBJ databases">
        <authorList>
            <person name="Peeters C."/>
        </authorList>
    </citation>
    <scope>NUCLEOTIDE SEQUENCE [LARGE SCALE GENOMIC DNA]</scope>
    <source>
        <strain evidence="2">LMG 22940</strain>
    </source>
</reference>
<proteinExistence type="predicted"/>
<evidence type="ECO:0000313" key="2">
    <source>
        <dbReference type="EMBL" id="SAL53246.1"/>
    </source>
</evidence>
<feature type="region of interest" description="Disordered" evidence="1">
    <location>
        <begin position="1"/>
        <end position="30"/>
    </location>
</feature>
<evidence type="ECO:0000313" key="3">
    <source>
        <dbReference type="Proteomes" id="UP000054770"/>
    </source>
</evidence>
<name>A0A158I9I3_9BURK</name>
<sequence length="30" mass="3326">MERIESMGPHQVHEYEIGGVVDAAPSTKRT</sequence>
<evidence type="ECO:0000256" key="1">
    <source>
        <dbReference type="SAM" id="MobiDB-lite"/>
    </source>
</evidence>
<organism evidence="2 3">
    <name type="scientific">Caballeronia choica</name>
    <dbReference type="NCBI Taxonomy" id="326476"/>
    <lineage>
        <taxon>Bacteria</taxon>
        <taxon>Pseudomonadati</taxon>
        <taxon>Pseudomonadota</taxon>
        <taxon>Betaproteobacteria</taxon>
        <taxon>Burkholderiales</taxon>
        <taxon>Burkholderiaceae</taxon>
        <taxon>Caballeronia</taxon>
    </lineage>
</organism>
<feature type="compositionally biased region" description="Basic and acidic residues" evidence="1">
    <location>
        <begin position="1"/>
        <end position="16"/>
    </location>
</feature>
<protein>
    <submittedName>
        <fullName evidence="2">Uncharacterized protein</fullName>
    </submittedName>
</protein>
<dbReference type="EMBL" id="FCON02000022">
    <property type="protein sequence ID" value="SAL53246.1"/>
    <property type="molecule type" value="Genomic_DNA"/>
</dbReference>
<gene>
    <name evidence="2" type="ORF">AWB68_02580</name>
</gene>
<dbReference type="Proteomes" id="UP000054770">
    <property type="component" value="Unassembled WGS sequence"/>
</dbReference>
<dbReference type="AlphaFoldDB" id="A0A158I9I3"/>
<comment type="caution">
    <text evidence="2">The sequence shown here is derived from an EMBL/GenBank/DDBJ whole genome shotgun (WGS) entry which is preliminary data.</text>
</comment>